<dbReference type="KEGG" id="noj:EJ995_02650"/>
<sequence length="204" mass="22886">MKAITTTLFLLLSIITLAQSPYEKAMTKALEQMHENPQAAAQQFERISKAEKDNWIPAYYAALSNINSSWGQYPKEQTLATMEKAQEFIDIAQSLSPKNAEIMVLQGLLNTCWITYDGSIYGMKLSGPTTALYEKAYAMAPDNPRVVSNRAQWLMGSARYFNKDVSPYCSDLDKAVALFEQEKTSGFEPQWGLEGTLKAQQDCK</sequence>
<dbReference type="Gene3D" id="1.25.40.10">
    <property type="entry name" value="Tetratricopeptide repeat domain"/>
    <property type="match status" value="1"/>
</dbReference>
<feature type="signal peptide" evidence="1">
    <location>
        <begin position="1"/>
        <end position="18"/>
    </location>
</feature>
<gene>
    <name evidence="2" type="ORF">EJ995_02650</name>
</gene>
<protein>
    <recommendedName>
        <fullName evidence="4">Tetratricopeptide repeat protein</fullName>
    </recommendedName>
</protein>
<dbReference type="RefSeq" id="WP_126445346.1">
    <property type="nucleotide sequence ID" value="NZ_CP034549.1"/>
</dbReference>
<name>A0A3S9MVE7_9FLAO</name>
<proteinExistence type="predicted"/>
<keyword evidence="3" id="KW-1185">Reference proteome</keyword>
<accession>A0A3S9MVE7</accession>
<dbReference type="InterPro" id="IPR011990">
    <property type="entry name" value="TPR-like_helical_dom_sf"/>
</dbReference>
<reference evidence="2 3" key="1">
    <citation type="submission" date="2018-12" db="EMBL/GenBank/DDBJ databases">
        <title>Complete genome of Nonlabens sp. MJ115.</title>
        <authorList>
            <person name="Choi H.S."/>
            <person name="Jung J."/>
        </authorList>
    </citation>
    <scope>NUCLEOTIDE SEQUENCE [LARGE SCALE GENOMIC DNA]</scope>
    <source>
        <strain evidence="2 3">MJ115</strain>
    </source>
</reference>
<dbReference type="SUPFAM" id="SSF48452">
    <property type="entry name" value="TPR-like"/>
    <property type="match status" value="1"/>
</dbReference>
<evidence type="ECO:0000313" key="3">
    <source>
        <dbReference type="Proteomes" id="UP000279600"/>
    </source>
</evidence>
<evidence type="ECO:0008006" key="4">
    <source>
        <dbReference type="Google" id="ProtNLM"/>
    </source>
</evidence>
<dbReference type="AlphaFoldDB" id="A0A3S9MVE7"/>
<evidence type="ECO:0000313" key="2">
    <source>
        <dbReference type="EMBL" id="AZQ43185.1"/>
    </source>
</evidence>
<feature type="chain" id="PRO_5019471897" description="Tetratricopeptide repeat protein" evidence="1">
    <location>
        <begin position="19"/>
        <end position="204"/>
    </location>
</feature>
<organism evidence="2 3">
    <name type="scientific">Nonlabens ponticola</name>
    <dbReference type="NCBI Taxonomy" id="2496866"/>
    <lineage>
        <taxon>Bacteria</taxon>
        <taxon>Pseudomonadati</taxon>
        <taxon>Bacteroidota</taxon>
        <taxon>Flavobacteriia</taxon>
        <taxon>Flavobacteriales</taxon>
        <taxon>Flavobacteriaceae</taxon>
        <taxon>Nonlabens</taxon>
    </lineage>
</organism>
<dbReference type="Proteomes" id="UP000279600">
    <property type="component" value="Chromosome"/>
</dbReference>
<keyword evidence="1" id="KW-0732">Signal</keyword>
<dbReference type="OrthoDB" id="1150971at2"/>
<dbReference type="EMBL" id="CP034549">
    <property type="protein sequence ID" value="AZQ43185.1"/>
    <property type="molecule type" value="Genomic_DNA"/>
</dbReference>
<evidence type="ECO:0000256" key="1">
    <source>
        <dbReference type="SAM" id="SignalP"/>
    </source>
</evidence>